<sequence>MEEDSNSSHQYIRKCSTISGSSNNNNRNKRATASKDGTRYRGVRRRPWGRYAAEIRDPQSKERRWLGTFDTAEQAACAYDIAARAMRGLKARTNFHYPLTAAVQPPAAPVATVDHFLLHPSEWTWNNVPHMHISPPVSHHRHFSLDPLLLRNLINHSSSLHHHPPNTCPWSSFSGYSAPPPVTNTPSCGNILHYDPINVSFTAASSSDLSPLLQQQQQPNCVSPSPAPAASSVTEVPTRFAEHCDFFRTEPPESGLLQEIVNGFYRRRSIDTDYTLKDSRSQCDTKDAVDLLNYHIQMPLKQEEKMFDSADDLPMITQGLLEDIVHCPDFFDMLSAKLHKA</sequence>
<dbReference type="PROSITE" id="PS51032">
    <property type="entry name" value="AP2_ERF"/>
    <property type="match status" value="1"/>
</dbReference>
<feature type="region of interest" description="Disordered" evidence="6">
    <location>
        <begin position="210"/>
        <end position="234"/>
    </location>
</feature>
<reference evidence="9" key="2">
    <citation type="submission" date="2021-05" db="UniProtKB">
        <authorList>
            <consortium name="EnsemblPlants"/>
        </authorList>
    </citation>
    <scope>IDENTIFICATION</scope>
    <source>
        <strain evidence="9">subsp. malaccensis</strain>
    </source>
</reference>
<proteinExistence type="predicted"/>
<dbReference type="SMART" id="SM00380">
    <property type="entry name" value="AP2"/>
    <property type="match status" value="1"/>
</dbReference>
<dbReference type="KEGG" id="mus:103974886"/>
<dbReference type="Proteomes" id="UP000012960">
    <property type="component" value="Unplaced"/>
</dbReference>
<dbReference type="InParanoid" id="A0A804K7I9"/>
<dbReference type="InterPro" id="IPR036955">
    <property type="entry name" value="AP2/ERF_dom_sf"/>
</dbReference>
<protein>
    <submittedName>
        <fullName evidence="8">(wild Malaysian banana) hypothetical protein</fullName>
    </submittedName>
</protein>
<name>A0A804K7I9_MUSAM</name>
<accession>A0A804K7I9</accession>
<dbReference type="SUPFAM" id="SSF54171">
    <property type="entry name" value="DNA-binding domain"/>
    <property type="match status" value="1"/>
</dbReference>
<dbReference type="EMBL" id="HG996472">
    <property type="protein sequence ID" value="CAG1831684.1"/>
    <property type="molecule type" value="Genomic_DNA"/>
</dbReference>
<feature type="domain" description="AP2/ERF" evidence="7">
    <location>
        <begin position="39"/>
        <end position="96"/>
    </location>
</feature>
<dbReference type="CDD" id="cd00018">
    <property type="entry name" value="AP2"/>
    <property type="match status" value="1"/>
</dbReference>
<keyword evidence="2" id="KW-0805">Transcription regulation</keyword>
<dbReference type="InterPro" id="IPR001471">
    <property type="entry name" value="AP2/ERF_dom"/>
</dbReference>
<dbReference type="OrthoDB" id="642697at2759"/>
<feature type="compositionally biased region" description="Low complexity" evidence="6">
    <location>
        <begin position="16"/>
        <end position="26"/>
    </location>
</feature>
<evidence type="ECO:0000256" key="4">
    <source>
        <dbReference type="ARBA" id="ARBA00023163"/>
    </source>
</evidence>
<dbReference type="OMA" id="LEDIVHC"/>
<dbReference type="InterPro" id="IPR016177">
    <property type="entry name" value="DNA-bd_dom_sf"/>
</dbReference>
<evidence type="ECO:0000313" key="8">
    <source>
        <dbReference type="EMBL" id="CAG1831684.1"/>
    </source>
</evidence>
<dbReference type="GO" id="GO:0003700">
    <property type="term" value="F:DNA-binding transcription factor activity"/>
    <property type="evidence" value="ECO:0007669"/>
    <property type="project" value="InterPro"/>
</dbReference>
<dbReference type="Gene3D" id="3.30.730.10">
    <property type="entry name" value="AP2/ERF domain"/>
    <property type="match status" value="1"/>
</dbReference>
<dbReference type="GO" id="GO:0005634">
    <property type="term" value="C:nucleus"/>
    <property type="evidence" value="ECO:0007669"/>
    <property type="project" value="UniProtKB-SubCell"/>
</dbReference>
<evidence type="ECO:0000256" key="2">
    <source>
        <dbReference type="ARBA" id="ARBA00023015"/>
    </source>
</evidence>
<evidence type="ECO:0000259" key="7">
    <source>
        <dbReference type="PROSITE" id="PS51032"/>
    </source>
</evidence>
<dbReference type="Pfam" id="PF00847">
    <property type="entry name" value="AP2"/>
    <property type="match status" value="1"/>
</dbReference>
<dbReference type="FunFam" id="3.30.730.10:FF:000001">
    <property type="entry name" value="Ethylene-responsive transcription factor 2"/>
    <property type="match status" value="1"/>
</dbReference>
<dbReference type="FunCoup" id="A0A804K7I9">
    <property type="interactions" value="174"/>
</dbReference>
<dbReference type="PANTHER" id="PTHR31677">
    <property type="entry name" value="AP2 DOMAIN CLASS TRANSCRIPTION FACTOR"/>
    <property type="match status" value="1"/>
</dbReference>
<comment type="subcellular location">
    <subcellularLocation>
        <location evidence="1">Nucleus</location>
    </subcellularLocation>
</comment>
<feature type="region of interest" description="Disordered" evidence="6">
    <location>
        <begin position="1"/>
        <end position="40"/>
    </location>
</feature>
<keyword evidence="4" id="KW-0804">Transcription</keyword>
<dbReference type="Gramene" id="Ma08_t17040.1">
    <property type="protein sequence ID" value="Ma08_p17040.1"/>
    <property type="gene ID" value="Ma08_g17040"/>
</dbReference>
<reference evidence="8" key="1">
    <citation type="submission" date="2021-03" db="EMBL/GenBank/DDBJ databases">
        <authorList>
            <consortium name="Genoscope - CEA"/>
            <person name="William W."/>
        </authorList>
    </citation>
    <scope>NUCLEOTIDE SEQUENCE</scope>
    <source>
        <strain evidence="8">Doubled-haploid Pahang</strain>
    </source>
</reference>
<organism evidence="9 10">
    <name type="scientific">Musa acuminata subsp. malaccensis</name>
    <name type="common">Wild banana</name>
    <name type="synonym">Musa malaccensis</name>
    <dbReference type="NCBI Taxonomy" id="214687"/>
    <lineage>
        <taxon>Eukaryota</taxon>
        <taxon>Viridiplantae</taxon>
        <taxon>Streptophyta</taxon>
        <taxon>Embryophyta</taxon>
        <taxon>Tracheophyta</taxon>
        <taxon>Spermatophyta</taxon>
        <taxon>Magnoliopsida</taxon>
        <taxon>Liliopsida</taxon>
        <taxon>Zingiberales</taxon>
        <taxon>Musaceae</taxon>
        <taxon>Musa</taxon>
    </lineage>
</organism>
<gene>
    <name evidence="8" type="ORF">GSMUA_349380.1</name>
</gene>
<evidence type="ECO:0000313" key="9">
    <source>
        <dbReference type="EnsemblPlants" id="Ma08_p17040.1"/>
    </source>
</evidence>
<keyword evidence="10" id="KW-1185">Reference proteome</keyword>
<dbReference type="PRINTS" id="PR00367">
    <property type="entry name" value="ETHRSPELEMNT"/>
</dbReference>
<evidence type="ECO:0000256" key="1">
    <source>
        <dbReference type="ARBA" id="ARBA00004123"/>
    </source>
</evidence>
<feature type="compositionally biased region" description="Low complexity" evidence="6">
    <location>
        <begin position="210"/>
        <end position="232"/>
    </location>
</feature>
<evidence type="ECO:0000256" key="3">
    <source>
        <dbReference type="ARBA" id="ARBA00023125"/>
    </source>
</evidence>
<keyword evidence="5" id="KW-0539">Nucleus</keyword>
<dbReference type="EnsemblPlants" id="Ma08_t17040.1">
    <property type="protein sequence ID" value="Ma08_p17040.1"/>
    <property type="gene ID" value="Ma08_g17040"/>
</dbReference>
<evidence type="ECO:0000313" key="10">
    <source>
        <dbReference type="Proteomes" id="UP000012960"/>
    </source>
</evidence>
<evidence type="ECO:0000256" key="5">
    <source>
        <dbReference type="ARBA" id="ARBA00023242"/>
    </source>
</evidence>
<dbReference type="GO" id="GO:0003677">
    <property type="term" value="F:DNA binding"/>
    <property type="evidence" value="ECO:0007669"/>
    <property type="project" value="UniProtKB-KW"/>
</dbReference>
<evidence type="ECO:0000256" key="6">
    <source>
        <dbReference type="SAM" id="MobiDB-lite"/>
    </source>
</evidence>
<dbReference type="AlphaFoldDB" id="A0A804K7I9"/>
<keyword evidence="3" id="KW-0238">DNA-binding</keyword>
<dbReference type="PANTHER" id="PTHR31677:SF146">
    <property type="entry name" value="ETHYLENE-RESPONSIVE TRANSCRIPTION FACTOR ESR2"/>
    <property type="match status" value="1"/>
</dbReference>